<dbReference type="InterPro" id="IPR053781">
    <property type="entry name" value="F-box_AtFBL13-like"/>
</dbReference>
<dbReference type="Proteomes" id="UP001652660">
    <property type="component" value="Chromosome 10c"/>
</dbReference>
<dbReference type="PROSITE" id="PS50181">
    <property type="entry name" value="FBOX"/>
    <property type="match status" value="1"/>
</dbReference>
<dbReference type="InterPro" id="IPR053197">
    <property type="entry name" value="F-box_SCFL_complex_component"/>
</dbReference>
<dbReference type="GeneID" id="113714392"/>
<dbReference type="SUPFAM" id="SSF81383">
    <property type="entry name" value="F-box domain"/>
    <property type="match status" value="1"/>
</dbReference>
<protein>
    <submittedName>
        <fullName evidence="3">F-box/FBD/LRR-repeat protein At5g56420-like isoform X2</fullName>
    </submittedName>
</protein>
<dbReference type="Pfam" id="PF00646">
    <property type="entry name" value="F-box"/>
    <property type="match status" value="1"/>
</dbReference>
<proteinExistence type="predicted"/>
<sequence length="219" mass="25124">MKKSSKSKQKFVNMNQDRISNLPDSILCKILSFLDLKESIQTIELSKRWIPLWTYLPDLNFDFDRYRFQSPSPFSSESKMGTISAPNLTSFKFEGQVSLVCAMEDLPCLETVYVDLYPLLERPYTDQIEEKMPMNLIKFLEQLKNAKYVTLSLSTVEVLAMESIALEDHPSPFHNMNRLKLITEPAWQYQSTVPPQNVMNYLTGASCFGDSLVVELGKA</sequence>
<dbReference type="RefSeq" id="XP_071924471.1">
    <property type="nucleotide sequence ID" value="XM_072068370.1"/>
</dbReference>
<keyword evidence="2" id="KW-1185">Reference proteome</keyword>
<dbReference type="PANTHER" id="PTHR34223:SF51">
    <property type="entry name" value="OS06G0556300 PROTEIN"/>
    <property type="match status" value="1"/>
</dbReference>
<evidence type="ECO:0000259" key="1">
    <source>
        <dbReference type="PROSITE" id="PS50181"/>
    </source>
</evidence>
<gene>
    <name evidence="3" type="primary">LOC113714392</name>
</gene>
<evidence type="ECO:0000313" key="2">
    <source>
        <dbReference type="Proteomes" id="UP001652660"/>
    </source>
</evidence>
<dbReference type="PANTHER" id="PTHR34223">
    <property type="entry name" value="OS11G0201299 PROTEIN"/>
    <property type="match status" value="1"/>
</dbReference>
<dbReference type="CDD" id="cd22160">
    <property type="entry name" value="F-box_AtFBL13-like"/>
    <property type="match status" value="1"/>
</dbReference>
<reference evidence="3" key="1">
    <citation type="submission" date="2025-08" db="UniProtKB">
        <authorList>
            <consortium name="RefSeq"/>
        </authorList>
    </citation>
    <scope>IDENTIFICATION</scope>
    <source>
        <tissue evidence="3">Leaves</tissue>
    </source>
</reference>
<name>A0ABM4VY55_COFAR</name>
<dbReference type="Gene3D" id="1.20.1280.50">
    <property type="match status" value="1"/>
</dbReference>
<dbReference type="InterPro" id="IPR036047">
    <property type="entry name" value="F-box-like_dom_sf"/>
</dbReference>
<organism evidence="2 3">
    <name type="scientific">Coffea arabica</name>
    <name type="common">Arabian coffee</name>
    <dbReference type="NCBI Taxonomy" id="13443"/>
    <lineage>
        <taxon>Eukaryota</taxon>
        <taxon>Viridiplantae</taxon>
        <taxon>Streptophyta</taxon>
        <taxon>Embryophyta</taxon>
        <taxon>Tracheophyta</taxon>
        <taxon>Spermatophyta</taxon>
        <taxon>Magnoliopsida</taxon>
        <taxon>eudicotyledons</taxon>
        <taxon>Gunneridae</taxon>
        <taxon>Pentapetalae</taxon>
        <taxon>asterids</taxon>
        <taxon>lamiids</taxon>
        <taxon>Gentianales</taxon>
        <taxon>Rubiaceae</taxon>
        <taxon>Ixoroideae</taxon>
        <taxon>Gardenieae complex</taxon>
        <taxon>Bertiereae - Coffeeae clade</taxon>
        <taxon>Coffeeae</taxon>
        <taxon>Coffea</taxon>
    </lineage>
</organism>
<feature type="domain" description="F-box" evidence="1">
    <location>
        <begin position="16"/>
        <end position="66"/>
    </location>
</feature>
<dbReference type="InterPro" id="IPR001810">
    <property type="entry name" value="F-box_dom"/>
</dbReference>
<accession>A0ABM4VY55</accession>
<evidence type="ECO:0000313" key="3">
    <source>
        <dbReference type="RefSeq" id="XP_071924471.1"/>
    </source>
</evidence>